<evidence type="ECO:0000313" key="1">
    <source>
        <dbReference type="EMBL" id="AEH50120.1"/>
    </source>
</evidence>
<dbReference type="PANTHER" id="PTHR42967:SF1">
    <property type="entry name" value="MBL FOLD METALLO-HYDROLASE"/>
    <property type="match status" value="1"/>
</dbReference>
<sequence length="210" mass="23742">MKLVWFGHACFLIDTGNVKILTDPFDSSVGYKVPTIAVDLITESHQHFDHNAHHLIKGNFQLIKEPGVYEFKDVKIKGIRTFHDAEKGSKRGQNIIFVFEINGIRIGHFGDLGHVPTQEQIREIGQLDIALIPVGGTFTIGPKEAKQTMDLLNPHVVVPMHYKTKYLKFDIAGVEDFTKLCENVKYLESNELTIDESIKSEQKAVFVLKL</sequence>
<dbReference type="OrthoDB" id="9789133at2"/>
<dbReference type="Pfam" id="PF13483">
    <property type="entry name" value="Lactamase_B_3"/>
    <property type="match status" value="1"/>
</dbReference>
<dbReference type="Gene3D" id="3.60.15.10">
    <property type="entry name" value="Ribonuclease Z/Hydroxyacylglutathione hydrolase-like"/>
    <property type="match status" value="1"/>
</dbReference>
<keyword evidence="2" id="KW-1185">Reference proteome</keyword>
<gene>
    <name evidence="1" type="ORF">Theth_0012</name>
</gene>
<proteinExistence type="predicted"/>
<dbReference type="PANTHER" id="PTHR42967">
    <property type="entry name" value="METAL DEPENDENT HYDROLASE"/>
    <property type="match status" value="1"/>
</dbReference>
<dbReference type="STRING" id="688269.Theth_0012"/>
<dbReference type="PATRIC" id="fig|688269.3.peg.12"/>
<evidence type="ECO:0000313" key="2">
    <source>
        <dbReference type="Proteomes" id="UP000006804"/>
    </source>
</evidence>
<protein>
    <recommendedName>
        <fullName evidence="3">Zn-dependent hydrolase of the beta-lactamase fold-like protein</fullName>
    </recommendedName>
</protein>
<dbReference type="AlphaFoldDB" id="F7YTE2"/>
<dbReference type="InterPro" id="IPR036866">
    <property type="entry name" value="RibonucZ/Hydroxyglut_hydro"/>
</dbReference>
<evidence type="ECO:0008006" key="3">
    <source>
        <dbReference type="Google" id="ProtNLM"/>
    </source>
</evidence>
<dbReference type="RefSeq" id="WP_013931344.1">
    <property type="nucleotide sequence ID" value="NC_015707.1"/>
</dbReference>
<dbReference type="EMBL" id="CP002351">
    <property type="protein sequence ID" value="AEH50120.1"/>
    <property type="molecule type" value="Genomic_DNA"/>
</dbReference>
<name>F7YTE2_9THEM</name>
<dbReference type="eggNOG" id="COG2220">
    <property type="taxonomic scope" value="Bacteria"/>
</dbReference>
<organism evidence="1 2">
    <name type="scientific">Pseudothermotoga thermarum DSM 5069</name>
    <dbReference type="NCBI Taxonomy" id="688269"/>
    <lineage>
        <taxon>Bacteria</taxon>
        <taxon>Thermotogati</taxon>
        <taxon>Thermotogota</taxon>
        <taxon>Thermotogae</taxon>
        <taxon>Thermotogales</taxon>
        <taxon>Thermotogaceae</taxon>
        <taxon>Pseudothermotoga</taxon>
    </lineage>
</organism>
<dbReference type="Proteomes" id="UP000006804">
    <property type="component" value="Chromosome"/>
</dbReference>
<dbReference type="HOGENOM" id="CLU_070010_3_0_0"/>
<accession>F7YTE2</accession>
<dbReference type="SUPFAM" id="SSF56281">
    <property type="entry name" value="Metallo-hydrolase/oxidoreductase"/>
    <property type="match status" value="1"/>
</dbReference>
<dbReference type="KEGG" id="tta:Theth_0012"/>
<reference evidence="1 2" key="1">
    <citation type="submission" date="2010-11" db="EMBL/GenBank/DDBJ databases">
        <title>The complete genome of Thermotoga thermarum DSM 5069.</title>
        <authorList>
            <consortium name="US DOE Joint Genome Institute (JGI-PGF)"/>
            <person name="Lucas S."/>
            <person name="Copeland A."/>
            <person name="Lapidus A."/>
            <person name="Bruce D."/>
            <person name="Goodwin L."/>
            <person name="Pitluck S."/>
            <person name="Kyrpides N."/>
            <person name="Mavromatis K."/>
            <person name="Ivanova N."/>
            <person name="Zeytun A."/>
            <person name="Brettin T."/>
            <person name="Detter J.C."/>
            <person name="Tapia R."/>
            <person name="Han C."/>
            <person name="Land M."/>
            <person name="Hauser L."/>
            <person name="Markowitz V."/>
            <person name="Cheng J.-F."/>
            <person name="Hugenholtz P."/>
            <person name="Woyke T."/>
            <person name="Wu D."/>
            <person name="Spring S."/>
            <person name="Schroeder M."/>
            <person name="Brambilla E."/>
            <person name="Klenk H.-P."/>
            <person name="Eisen J.A."/>
        </authorList>
    </citation>
    <scope>NUCLEOTIDE SEQUENCE [LARGE SCALE GENOMIC DNA]</scope>
    <source>
        <strain evidence="1 2">DSM 5069</strain>
    </source>
</reference>